<dbReference type="EMBL" id="KL363198">
    <property type="protein sequence ID" value="KFD55696.1"/>
    <property type="molecule type" value="Genomic_DNA"/>
</dbReference>
<dbReference type="Proteomes" id="UP000030758">
    <property type="component" value="Unassembled WGS sequence"/>
</dbReference>
<evidence type="ECO:0000313" key="3">
    <source>
        <dbReference type="EMBL" id="KFD55696.1"/>
    </source>
</evidence>
<dbReference type="EMBL" id="KL363198">
    <property type="protein sequence ID" value="KFD55692.1"/>
    <property type="molecule type" value="Genomic_DNA"/>
</dbReference>
<evidence type="ECO:0000313" key="2">
    <source>
        <dbReference type="EMBL" id="KFD55692.1"/>
    </source>
</evidence>
<feature type="non-terminal residue" evidence="2">
    <location>
        <position position="193"/>
    </location>
</feature>
<dbReference type="EMBL" id="KL367508">
    <property type="protein sequence ID" value="KFD68105.1"/>
    <property type="molecule type" value="Genomic_DNA"/>
</dbReference>
<keyword evidence="5" id="KW-1185">Reference proteome</keyword>
<reference evidence="2 5" key="1">
    <citation type="journal article" date="2014" name="Nat. Genet.">
        <title>Genome and transcriptome of the porcine whipworm Trichuris suis.</title>
        <authorList>
            <person name="Jex A.R."/>
            <person name="Nejsum P."/>
            <person name="Schwarz E.M."/>
            <person name="Hu L."/>
            <person name="Young N.D."/>
            <person name="Hall R.S."/>
            <person name="Korhonen P.K."/>
            <person name="Liao S."/>
            <person name="Thamsborg S."/>
            <person name="Xia J."/>
            <person name="Xu P."/>
            <person name="Wang S."/>
            <person name="Scheerlinck J.P."/>
            <person name="Hofmann A."/>
            <person name="Sternberg P.W."/>
            <person name="Wang J."/>
            <person name="Gasser R.B."/>
        </authorList>
    </citation>
    <scope>NUCLEOTIDE SEQUENCE [LARGE SCALE GENOMIC DNA]</scope>
    <source>
        <strain evidence="4">DCEP-RM93F</strain>
        <strain evidence="2">DCEP-RM93M</strain>
    </source>
</reference>
<evidence type="ECO:0000313" key="4">
    <source>
        <dbReference type="EMBL" id="KFD68105.1"/>
    </source>
</evidence>
<evidence type="ECO:0000256" key="1">
    <source>
        <dbReference type="SAM" id="MobiDB-lite"/>
    </source>
</evidence>
<feature type="compositionally biased region" description="Basic and acidic residues" evidence="1">
    <location>
        <begin position="136"/>
        <end position="147"/>
    </location>
</feature>
<dbReference type="AlphaFoldDB" id="A0A085MEP6"/>
<protein>
    <submittedName>
        <fullName evidence="2">Uncharacterized protein</fullName>
    </submittedName>
</protein>
<dbReference type="Proteomes" id="UP000030764">
    <property type="component" value="Unassembled WGS sequence"/>
</dbReference>
<proteinExistence type="predicted"/>
<gene>
    <name evidence="2" type="ORF">M513_03440</name>
    <name evidence="3" type="ORF">M513_03444</name>
    <name evidence="4" type="ORF">M514_19794</name>
</gene>
<accession>A0A085MEP6</accession>
<evidence type="ECO:0000313" key="5">
    <source>
        <dbReference type="Proteomes" id="UP000030764"/>
    </source>
</evidence>
<sequence>MICSSGLSPQGRHGAVYESEAVSRVDMILLSYTAGKPSYLKKSFFLNGQTVSRYIQHGHGNANDIMPDGRLSLVRFFRGEASQKAAAQGLLDRLTVEDEFEAPNDIMANSELKERSLYAFEEMNVAPTEQWVTQSEEGKLTEDESHKPAKSCSSPAATLNVHWQQEHIAQDIFFHEYVLKERATISSTYNSRK</sequence>
<feature type="region of interest" description="Disordered" evidence="1">
    <location>
        <begin position="131"/>
        <end position="154"/>
    </location>
</feature>
<organism evidence="2 5">
    <name type="scientific">Trichuris suis</name>
    <name type="common">pig whipworm</name>
    <dbReference type="NCBI Taxonomy" id="68888"/>
    <lineage>
        <taxon>Eukaryota</taxon>
        <taxon>Metazoa</taxon>
        <taxon>Ecdysozoa</taxon>
        <taxon>Nematoda</taxon>
        <taxon>Enoplea</taxon>
        <taxon>Dorylaimia</taxon>
        <taxon>Trichinellida</taxon>
        <taxon>Trichuridae</taxon>
        <taxon>Trichuris</taxon>
    </lineage>
</organism>
<name>A0A085MEP6_9BILA</name>